<dbReference type="Proteomes" id="UP001193501">
    <property type="component" value="Unassembled WGS sequence"/>
</dbReference>
<evidence type="ECO:0000313" key="4">
    <source>
        <dbReference type="Proteomes" id="UP001193501"/>
    </source>
</evidence>
<keyword evidence="1" id="KW-0732">Signal</keyword>
<dbReference type="EMBL" id="JAABNR010000004">
    <property type="protein sequence ID" value="NBZ87150.1"/>
    <property type="molecule type" value="Genomic_DNA"/>
</dbReference>
<name>A0AAE4YCJ7_9RHOB</name>
<organism evidence="3 4">
    <name type="scientific">Stagnihabitans tardus</name>
    <dbReference type="NCBI Taxonomy" id="2699202"/>
    <lineage>
        <taxon>Bacteria</taxon>
        <taxon>Pseudomonadati</taxon>
        <taxon>Pseudomonadota</taxon>
        <taxon>Alphaproteobacteria</taxon>
        <taxon>Rhodobacterales</taxon>
        <taxon>Paracoccaceae</taxon>
        <taxon>Stagnihabitans</taxon>
    </lineage>
</organism>
<feature type="signal peptide" evidence="1">
    <location>
        <begin position="1"/>
        <end position="17"/>
    </location>
</feature>
<gene>
    <name evidence="3" type="ORF">GV832_06115</name>
</gene>
<reference evidence="3" key="1">
    <citation type="submission" date="2020-01" db="EMBL/GenBank/DDBJ databases">
        <authorList>
            <person name="Chen W.-M."/>
        </authorList>
    </citation>
    <scope>NUCLEOTIDE SEQUENCE</scope>
    <source>
        <strain evidence="3">CYK-10</strain>
    </source>
</reference>
<feature type="domain" description="Extensin-like C-terminal" evidence="2">
    <location>
        <begin position="125"/>
        <end position="274"/>
    </location>
</feature>
<dbReference type="Pfam" id="PF06904">
    <property type="entry name" value="Extensin-like_C"/>
    <property type="match status" value="1"/>
</dbReference>
<evidence type="ECO:0000313" key="3">
    <source>
        <dbReference type="EMBL" id="NBZ87150.1"/>
    </source>
</evidence>
<keyword evidence="4" id="KW-1185">Reference proteome</keyword>
<dbReference type="RefSeq" id="WP_168773949.1">
    <property type="nucleotide sequence ID" value="NZ_JAABNR010000004.1"/>
</dbReference>
<accession>A0AAE4YCJ7</accession>
<dbReference type="InterPro" id="IPR009683">
    <property type="entry name" value="Extensin-like_C"/>
</dbReference>
<feature type="chain" id="PRO_5042113321" evidence="1">
    <location>
        <begin position="18"/>
        <end position="274"/>
    </location>
</feature>
<evidence type="ECO:0000259" key="2">
    <source>
        <dbReference type="Pfam" id="PF06904"/>
    </source>
</evidence>
<protein>
    <submittedName>
        <fullName evidence="3">Extensin family protein</fullName>
    </submittedName>
</protein>
<dbReference type="AlphaFoldDB" id="A0AAE4YCJ7"/>
<evidence type="ECO:0000256" key="1">
    <source>
        <dbReference type="SAM" id="SignalP"/>
    </source>
</evidence>
<sequence length="274" mass="29219">MRLAAALLCLFPGLLWAQDASQRPKPRPFLAEAAQPAAIQDAAPLLRPKPRPLGLVPVVAAVQVAEVERFGPRPRPRPQGLGAPEAEVILAAAPQPEPQVQKPGRQTMKGAVCGRAEIKGRQLAAMRSTRRGCGIAEPVEVTSIAGVTLSPAPTINCEAASAISDWISGALQPAFNNQVAQLRVADSYSCRPRNNVRGNPPSVHGKGEAIDFSAVVLTSGKAVEVKSRLDRRWQKARKNACGIFTVILGPGSDGYHETHIHLDVSQHGGRPYCR</sequence>
<proteinExistence type="predicted"/>
<comment type="caution">
    <text evidence="3">The sequence shown here is derived from an EMBL/GenBank/DDBJ whole genome shotgun (WGS) entry which is preliminary data.</text>
</comment>